<dbReference type="EMBL" id="JACZDF010000003">
    <property type="protein sequence ID" value="MBD9699149.1"/>
    <property type="molecule type" value="Genomic_DNA"/>
</dbReference>
<comment type="caution">
    <text evidence="7">The sequence shown here is derived from an EMBL/GenBank/DDBJ whole genome shotgun (WGS) entry which is preliminary data.</text>
</comment>
<evidence type="ECO:0000256" key="3">
    <source>
        <dbReference type="HAMAP-Rule" id="MF_01151"/>
    </source>
</evidence>
<dbReference type="HAMAP" id="MF_01151">
    <property type="entry name" value="GrpE"/>
    <property type="match status" value="1"/>
</dbReference>
<dbReference type="InterPro" id="IPR000740">
    <property type="entry name" value="GrpE"/>
</dbReference>
<gene>
    <name evidence="3 7" type="primary">grpE</name>
    <name evidence="7" type="ORF">IGS67_06545</name>
</gene>
<evidence type="ECO:0000313" key="8">
    <source>
        <dbReference type="Proteomes" id="UP000642107"/>
    </source>
</evidence>
<sequence length="209" mass="22242">MTDSPFEFTDKRRIDPETGQPRDAAAPSGDGEPEVVVPDDASSLTDGSVPDAPAADAPASGAGADDELAAAQALAAERLDDLQRERASFTNYRNRALRDQEAARTRGIEDVLATLLPVLDDIDRARQAGELEGPFAAISDKLDAALGKFEIVRFGAVGEEFDPTVHDALMHEDSAEATTTTVKFVIEPGYRIGEKIVRAARVAVVGPQQ</sequence>
<dbReference type="PANTHER" id="PTHR21237">
    <property type="entry name" value="GRPE PROTEIN"/>
    <property type="match status" value="1"/>
</dbReference>
<dbReference type="CDD" id="cd00446">
    <property type="entry name" value="GrpE"/>
    <property type="match status" value="1"/>
</dbReference>
<accession>A0ABR9DQF7</accession>
<comment type="similarity">
    <text evidence="1 3 5">Belongs to the GrpE family.</text>
</comment>
<organism evidence="7 8">
    <name type="scientific">Flavimobilis rhizosphaerae</name>
    <dbReference type="NCBI Taxonomy" id="2775421"/>
    <lineage>
        <taxon>Bacteria</taxon>
        <taxon>Bacillati</taxon>
        <taxon>Actinomycetota</taxon>
        <taxon>Actinomycetes</taxon>
        <taxon>Micrococcales</taxon>
        <taxon>Jonesiaceae</taxon>
        <taxon>Flavimobilis</taxon>
    </lineage>
</organism>
<dbReference type="Gene3D" id="3.90.20.20">
    <property type="match status" value="1"/>
</dbReference>
<dbReference type="PROSITE" id="PS01071">
    <property type="entry name" value="GRPE"/>
    <property type="match status" value="1"/>
</dbReference>
<comment type="function">
    <text evidence="3 4">Participates actively in the response to hyperosmotic and heat shock by preventing the aggregation of stress-denatured proteins, in association with DnaK and GrpE. It is the nucleotide exchange factor for DnaK and may function as a thermosensor. Unfolded proteins bind initially to DnaJ; upon interaction with the DnaJ-bound protein, DnaK hydrolyzes its bound ATP, resulting in the formation of a stable complex. GrpE releases ADP from DnaK; ATP binding to DnaK triggers the release of the substrate protein, thus completing the reaction cycle. Several rounds of ATP-dependent interactions between DnaJ, DnaK and GrpE are required for fully efficient folding.</text>
</comment>
<name>A0ABR9DQF7_9MICO</name>
<dbReference type="InterPro" id="IPR009012">
    <property type="entry name" value="GrpE_head"/>
</dbReference>
<dbReference type="RefSeq" id="WP_192278995.1">
    <property type="nucleotide sequence ID" value="NZ_JACZDF010000003.1"/>
</dbReference>
<keyword evidence="3 4" id="KW-0346">Stress response</keyword>
<protein>
    <recommendedName>
        <fullName evidence="3 4">Protein GrpE</fullName>
    </recommendedName>
    <alternativeName>
        <fullName evidence="3">HSP-70 cofactor</fullName>
    </alternativeName>
</protein>
<comment type="subunit">
    <text evidence="3">Homodimer.</text>
</comment>
<keyword evidence="2 3" id="KW-0143">Chaperone</keyword>
<evidence type="ECO:0000313" key="7">
    <source>
        <dbReference type="EMBL" id="MBD9699149.1"/>
    </source>
</evidence>
<feature type="region of interest" description="Disordered" evidence="6">
    <location>
        <begin position="1"/>
        <end position="68"/>
    </location>
</feature>
<dbReference type="Pfam" id="PF01025">
    <property type="entry name" value="GrpE"/>
    <property type="match status" value="1"/>
</dbReference>
<evidence type="ECO:0000256" key="2">
    <source>
        <dbReference type="ARBA" id="ARBA00023186"/>
    </source>
</evidence>
<evidence type="ECO:0000256" key="1">
    <source>
        <dbReference type="ARBA" id="ARBA00009054"/>
    </source>
</evidence>
<reference evidence="7 8" key="1">
    <citation type="submission" date="2020-09" db="EMBL/GenBank/DDBJ databases">
        <title>Flavimobilis rhizosphaerae sp. nov., isolated from rhizosphere soil of Spartina alterniflora.</title>
        <authorList>
            <person name="Hanqin C."/>
        </authorList>
    </citation>
    <scope>NUCLEOTIDE SEQUENCE [LARGE SCALE GENOMIC DNA]</scope>
    <source>
        <strain evidence="7 8">GY 10621</strain>
    </source>
</reference>
<comment type="subcellular location">
    <subcellularLocation>
        <location evidence="3">Cytoplasm</location>
    </subcellularLocation>
</comment>
<proteinExistence type="inferred from homology"/>
<dbReference type="PANTHER" id="PTHR21237:SF23">
    <property type="entry name" value="GRPE PROTEIN HOMOLOG, MITOCHONDRIAL"/>
    <property type="match status" value="1"/>
</dbReference>
<evidence type="ECO:0000256" key="4">
    <source>
        <dbReference type="RuleBase" id="RU000639"/>
    </source>
</evidence>
<keyword evidence="3" id="KW-0963">Cytoplasm</keyword>
<keyword evidence="8" id="KW-1185">Reference proteome</keyword>
<dbReference type="PRINTS" id="PR00773">
    <property type="entry name" value="GRPEPROTEIN"/>
</dbReference>
<dbReference type="SUPFAM" id="SSF58014">
    <property type="entry name" value="Coiled-coil domain of nucleotide exchange factor GrpE"/>
    <property type="match status" value="1"/>
</dbReference>
<dbReference type="SUPFAM" id="SSF51064">
    <property type="entry name" value="Head domain of nucleotide exchange factor GrpE"/>
    <property type="match status" value="1"/>
</dbReference>
<evidence type="ECO:0000256" key="5">
    <source>
        <dbReference type="RuleBase" id="RU004478"/>
    </source>
</evidence>
<dbReference type="Gene3D" id="2.30.22.10">
    <property type="entry name" value="Head domain of nucleotide exchange factor GrpE"/>
    <property type="match status" value="1"/>
</dbReference>
<dbReference type="InterPro" id="IPR013805">
    <property type="entry name" value="GrpE_CC"/>
</dbReference>
<feature type="compositionally biased region" description="Low complexity" evidence="6">
    <location>
        <begin position="46"/>
        <end position="68"/>
    </location>
</feature>
<dbReference type="Proteomes" id="UP000642107">
    <property type="component" value="Unassembled WGS sequence"/>
</dbReference>
<evidence type="ECO:0000256" key="6">
    <source>
        <dbReference type="SAM" id="MobiDB-lite"/>
    </source>
</evidence>